<dbReference type="RefSeq" id="WP_129219854.1">
    <property type="nucleotide sequence ID" value="NZ_QYBC01000011.1"/>
</dbReference>
<keyword evidence="3" id="KW-1185">Reference proteome</keyword>
<feature type="compositionally biased region" description="Polar residues" evidence="1">
    <location>
        <begin position="100"/>
        <end position="112"/>
    </location>
</feature>
<sequence length="112" mass="12457">MTVVESCHHERLKAMAWCENNGPQCVFGLADQVRLVLHIAAFWSMLDVRDTFPNVRDLAKAESNRLRLRPLDVVSRIVESRPRLRIAWAAAGPAADVSAGLSTRSESPPTSY</sequence>
<evidence type="ECO:0000256" key="1">
    <source>
        <dbReference type="SAM" id="MobiDB-lite"/>
    </source>
</evidence>
<gene>
    <name evidence="2" type="ORF">D3272_14175</name>
</gene>
<dbReference type="Proteomes" id="UP000289411">
    <property type="component" value="Unassembled WGS sequence"/>
</dbReference>
<proteinExistence type="predicted"/>
<name>A0A4Q2RDU3_9HYPH</name>
<evidence type="ECO:0000313" key="3">
    <source>
        <dbReference type="Proteomes" id="UP000289411"/>
    </source>
</evidence>
<dbReference type="EMBL" id="QYBC01000011">
    <property type="protein sequence ID" value="RYB04159.1"/>
    <property type="molecule type" value="Genomic_DNA"/>
</dbReference>
<reference evidence="2 3" key="2">
    <citation type="submission" date="2019-02" db="EMBL/GenBank/DDBJ databases">
        <title>'Lichenibacterium ramalinii' gen. nov. sp. nov., 'Lichenibacterium minor' gen. nov. sp. nov.</title>
        <authorList>
            <person name="Pankratov T."/>
        </authorList>
    </citation>
    <scope>NUCLEOTIDE SEQUENCE [LARGE SCALE GENOMIC DNA]</scope>
    <source>
        <strain evidence="2 3">RmlP001</strain>
    </source>
</reference>
<dbReference type="AlphaFoldDB" id="A0A4Q2RDU3"/>
<organism evidence="2 3">
    <name type="scientific">Lichenibacterium ramalinae</name>
    <dbReference type="NCBI Taxonomy" id="2316527"/>
    <lineage>
        <taxon>Bacteria</taxon>
        <taxon>Pseudomonadati</taxon>
        <taxon>Pseudomonadota</taxon>
        <taxon>Alphaproteobacteria</taxon>
        <taxon>Hyphomicrobiales</taxon>
        <taxon>Lichenihabitantaceae</taxon>
        <taxon>Lichenibacterium</taxon>
    </lineage>
</organism>
<reference evidence="2 3" key="1">
    <citation type="submission" date="2018-09" db="EMBL/GenBank/DDBJ databases">
        <authorList>
            <person name="Grouzdev D.S."/>
            <person name="Krutkina M.S."/>
        </authorList>
    </citation>
    <scope>NUCLEOTIDE SEQUENCE [LARGE SCALE GENOMIC DNA]</scope>
    <source>
        <strain evidence="2 3">RmlP001</strain>
    </source>
</reference>
<protein>
    <submittedName>
        <fullName evidence="2">Uncharacterized protein</fullName>
    </submittedName>
</protein>
<comment type="caution">
    <text evidence="2">The sequence shown here is derived from an EMBL/GenBank/DDBJ whole genome shotgun (WGS) entry which is preliminary data.</text>
</comment>
<accession>A0A4Q2RDU3</accession>
<evidence type="ECO:0000313" key="2">
    <source>
        <dbReference type="EMBL" id="RYB04159.1"/>
    </source>
</evidence>
<dbReference type="OrthoDB" id="476248at2"/>
<feature type="region of interest" description="Disordered" evidence="1">
    <location>
        <begin position="93"/>
        <end position="112"/>
    </location>
</feature>